<reference evidence="2 3" key="1">
    <citation type="submission" date="2017-09" db="EMBL/GenBank/DDBJ databases">
        <title>Complete genome sequence of Verrucomicrobial strain HZ-65, isolated from freshwater.</title>
        <authorList>
            <person name="Choi A."/>
        </authorList>
    </citation>
    <scope>NUCLEOTIDE SEQUENCE [LARGE SCALE GENOMIC DNA]</scope>
    <source>
        <strain evidence="2 3">HZ-65</strain>
    </source>
</reference>
<dbReference type="Gene3D" id="1.10.3210.10">
    <property type="entry name" value="Hypothetical protein af1432"/>
    <property type="match status" value="1"/>
</dbReference>
<evidence type="ECO:0000259" key="1">
    <source>
        <dbReference type="PROSITE" id="PS51833"/>
    </source>
</evidence>
<keyword evidence="3" id="KW-1185">Reference proteome</keyword>
<dbReference type="OrthoDB" id="191596at2"/>
<sequence>MLPTNIPFAKSLTVEEVAAGLESLPSAPRVLPQLYTLLRSGDPTLQQVSALLRLDPGLTARVLKMGNDFSAARGEHCLSVEDAINGVGFNAIHTMVSEVADAQVFSRPLSLYGLDADECWRSSIACALAAEVLAEHTGEDVSSAYTIGLLHGAGMVAIDEVVGAVEPTLIFAPRAFPREFADAERALLGFTHADVGAALLRSWNFPVTVIEPIRWQHTPLGSAGYARMACLLHAAKWLRAVVCADEGSETPQTPPAILLQSLRITPEKLARLVVEVRLKLGSVRNLLEFLAA</sequence>
<organism evidence="2 3">
    <name type="scientific">Nibricoccus aquaticus</name>
    <dbReference type="NCBI Taxonomy" id="2576891"/>
    <lineage>
        <taxon>Bacteria</taxon>
        <taxon>Pseudomonadati</taxon>
        <taxon>Verrucomicrobiota</taxon>
        <taxon>Opitutia</taxon>
        <taxon>Opitutales</taxon>
        <taxon>Opitutaceae</taxon>
        <taxon>Nibricoccus</taxon>
    </lineage>
</organism>
<dbReference type="KEGG" id="vbh:CMV30_13190"/>
<feature type="domain" description="HDOD" evidence="1">
    <location>
        <begin position="24"/>
        <end position="219"/>
    </location>
</feature>
<evidence type="ECO:0000313" key="2">
    <source>
        <dbReference type="EMBL" id="ATC64843.1"/>
    </source>
</evidence>
<dbReference type="SUPFAM" id="SSF109604">
    <property type="entry name" value="HD-domain/PDEase-like"/>
    <property type="match status" value="1"/>
</dbReference>
<dbReference type="Proteomes" id="UP000217265">
    <property type="component" value="Chromosome"/>
</dbReference>
<evidence type="ECO:0000313" key="3">
    <source>
        <dbReference type="Proteomes" id="UP000217265"/>
    </source>
</evidence>
<dbReference type="PANTHER" id="PTHR33525:SF3">
    <property type="entry name" value="RIBONUCLEASE Y"/>
    <property type="match status" value="1"/>
</dbReference>
<name>A0A290Q8S8_9BACT</name>
<gene>
    <name evidence="2" type="ORF">CMV30_13190</name>
</gene>
<dbReference type="InterPro" id="IPR052340">
    <property type="entry name" value="RNase_Y/CdgJ"/>
</dbReference>
<proteinExistence type="predicted"/>
<protein>
    <recommendedName>
        <fullName evidence="1">HDOD domain-containing protein</fullName>
    </recommendedName>
</protein>
<accession>A0A290Q8S8</accession>
<dbReference type="AlphaFoldDB" id="A0A290Q8S8"/>
<dbReference type="Pfam" id="PF08668">
    <property type="entry name" value="HDOD"/>
    <property type="match status" value="1"/>
</dbReference>
<dbReference type="PANTHER" id="PTHR33525">
    <property type="match status" value="1"/>
</dbReference>
<dbReference type="PROSITE" id="PS51833">
    <property type="entry name" value="HDOD"/>
    <property type="match status" value="1"/>
</dbReference>
<dbReference type="RefSeq" id="WP_096056474.1">
    <property type="nucleotide sequence ID" value="NZ_CP023344.1"/>
</dbReference>
<dbReference type="EMBL" id="CP023344">
    <property type="protein sequence ID" value="ATC64843.1"/>
    <property type="molecule type" value="Genomic_DNA"/>
</dbReference>
<dbReference type="InterPro" id="IPR013976">
    <property type="entry name" value="HDOD"/>
</dbReference>